<dbReference type="AlphaFoldDB" id="A0A8J5L3G7"/>
<comment type="similarity">
    <text evidence="1">Belongs to the ARG7 family.</text>
</comment>
<evidence type="ECO:0000256" key="1">
    <source>
        <dbReference type="ARBA" id="ARBA00006974"/>
    </source>
</evidence>
<proteinExistence type="inferred from homology"/>
<sequence length="116" mass="12867">MKRPKGMLLKTLQRCRKGEGAAGVAPEGCLVVRVGPERERFVIRARWVNHPLFRGLLEEAERELGYGSGAGPLELPCEVEVFAEVVREVEEEEVEARRWCSFGRGAGGGVAGYRRV</sequence>
<evidence type="ECO:0000313" key="2">
    <source>
        <dbReference type="EMBL" id="KAG6505149.1"/>
    </source>
</evidence>
<dbReference type="GO" id="GO:0009733">
    <property type="term" value="P:response to auxin"/>
    <property type="evidence" value="ECO:0007669"/>
    <property type="project" value="InterPro"/>
</dbReference>
<dbReference type="Proteomes" id="UP000734854">
    <property type="component" value="Unassembled WGS sequence"/>
</dbReference>
<gene>
    <name evidence="2" type="ORF">ZIOFF_037497</name>
</gene>
<dbReference type="PANTHER" id="PTHR31374">
    <property type="entry name" value="AUXIN-INDUCED PROTEIN-LIKE-RELATED"/>
    <property type="match status" value="1"/>
</dbReference>
<dbReference type="InterPro" id="IPR003676">
    <property type="entry name" value="SAUR_fam"/>
</dbReference>
<protein>
    <submittedName>
        <fullName evidence="2">Uncharacterized protein</fullName>
    </submittedName>
</protein>
<dbReference type="PANTHER" id="PTHR31374:SF118">
    <property type="entry name" value="OS01G0924966 PROTEIN"/>
    <property type="match status" value="1"/>
</dbReference>
<evidence type="ECO:0000313" key="3">
    <source>
        <dbReference type="Proteomes" id="UP000734854"/>
    </source>
</evidence>
<comment type="caution">
    <text evidence="2">The sequence shown here is derived from an EMBL/GenBank/DDBJ whole genome shotgun (WGS) entry which is preliminary data.</text>
</comment>
<reference evidence="2 3" key="1">
    <citation type="submission" date="2020-08" db="EMBL/GenBank/DDBJ databases">
        <title>Plant Genome Project.</title>
        <authorList>
            <person name="Zhang R.-G."/>
        </authorList>
    </citation>
    <scope>NUCLEOTIDE SEQUENCE [LARGE SCALE GENOMIC DNA]</scope>
    <source>
        <tissue evidence="2">Rhizome</tissue>
    </source>
</reference>
<dbReference type="EMBL" id="JACMSC010000010">
    <property type="protein sequence ID" value="KAG6505149.1"/>
    <property type="molecule type" value="Genomic_DNA"/>
</dbReference>
<organism evidence="2 3">
    <name type="scientific">Zingiber officinale</name>
    <name type="common">Ginger</name>
    <name type="synonym">Amomum zingiber</name>
    <dbReference type="NCBI Taxonomy" id="94328"/>
    <lineage>
        <taxon>Eukaryota</taxon>
        <taxon>Viridiplantae</taxon>
        <taxon>Streptophyta</taxon>
        <taxon>Embryophyta</taxon>
        <taxon>Tracheophyta</taxon>
        <taxon>Spermatophyta</taxon>
        <taxon>Magnoliopsida</taxon>
        <taxon>Liliopsida</taxon>
        <taxon>Zingiberales</taxon>
        <taxon>Zingiberaceae</taxon>
        <taxon>Zingiber</taxon>
    </lineage>
</organism>
<accession>A0A8J5L3G7</accession>
<keyword evidence="3" id="KW-1185">Reference proteome</keyword>
<name>A0A8J5L3G7_ZINOF</name>
<dbReference type="Pfam" id="PF02519">
    <property type="entry name" value="Auxin_inducible"/>
    <property type="match status" value="1"/>
</dbReference>